<evidence type="ECO:0000256" key="1">
    <source>
        <dbReference type="SAM" id="SignalP"/>
    </source>
</evidence>
<organism evidence="2 3">
    <name type="scientific">Metabacillus endolithicus</name>
    <dbReference type="NCBI Taxonomy" id="1535204"/>
    <lineage>
        <taxon>Bacteria</taxon>
        <taxon>Bacillati</taxon>
        <taxon>Bacillota</taxon>
        <taxon>Bacilli</taxon>
        <taxon>Bacillales</taxon>
        <taxon>Bacillaceae</taxon>
        <taxon>Metabacillus</taxon>
    </lineage>
</organism>
<evidence type="ECO:0000313" key="3">
    <source>
        <dbReference type="Proteomes" id="UP001597318"/>
    </source>
</evidence>
<comment type="caution">
    <text evidence="2">The sequence shown here is derived from an EMBL/GenBank/DDBJ whole genome shotgun (WGS) entry which is preliminary data.</text>
</comment>
<feature type="chain" id="PRO_5045143827" description="Peptidase C-terminal archaeal/bacterial domain-containing protein" evidence="1">
    <location>
        <begin position="29"/>
        <end position="404"/>
    </location>
</feature>
<name>A0ABW5C116_9BACI</name>
<gene>
    <name evidence="2" type="ORF">ACFSKK_14820</name>
</gene>
<dbReference type="EMBL" id="JBHUIK010000003">
    <property type="protein sequence ID" value="MFD2214960.1"/>
    <property type="molecule type" value="Genomic_DNA"/>
</dbReference>
<dbReference type="Proteomes" id="UP001597318">
    <property type="component" value="Unassembled WGS sequence"/>
</dbReference>
<reference evidence="3" key="1">
    <citation type="journal article" date="2019" name="Int. J. Syst. Evol. Microbiol.">
        <title>The Global Catalogue of Microorganisms (GCM) 10K type strain sequencing project: providing services to taxonomists for standard genome sequencing and annotation.</title>
        <authorList>
            <consortium name="The Broad Institute Genomics Platform"/>
            <consortium name="The Broad Institute Genome Sequencing Center for Infectious Disease"/>
            <person name="Wu L."/>
            <person name="Ma J."/>
        </authorList>
    </citation>
    <scope>NUCLEOTIDE SEQUENCE [LARGE SCALE GENOMIC DNA]</scope>
    <source>
        <strain evidence="3">CGMCC 1.15474</strain>
    </source>
</reference>
<accession>A0ABW5C116</accession>
<evidence type="ECO:0008006" key="4">
    <source>
        <dbReference type="Google" id="ProtNLM"/>
    </source>
</evidence>
<feature type="signal peptide" evidence="1">
    <location>
        <begin position="1"/>
        <end position="28"/>
    </location>
</feature>
<evidence type="ECO:0000313" key="2">
    <source>
        <dbReference type="EMBL" id="MFD2214960.1"/>
    </source>
</evidence>
<proteinExistence type="predicted"/>
<dbReference type="Gene3D" id="2.60.120.380">
    <property type="match status" value="2"/>
</dbReference>
<protein>
    <recommendedName>
        <fullName evidence="4">Peptidase C-terminal archaeal/bacterial domain-containing protein</fullName>
    </recommendedName>
</protein>
<dbReference type="SUPFAM" id="SSF89260">
    <property type="entry name" value="Collagen-binding domain"/>
    <property type="match status" value="2"/>
</dbReference>
<sequence>MKKLALSIGILTAAFLLILLSNAGQIQAAAPINNEPNELYSTASAIELNKEYESTFADDDFRRDPKDVYKIELPKSGLVTVNADSKHVNGSVSVLLTNGKVNNEYLHYVSKPNVMEDEIGQVGLPAGTYYLELAAGTTDLDVTYQFSVSFETSNYYEKEDNDTWDIATEMELNKRYKGFFSTHPRTDDGDTYKFTLQKDSTIIIKHAKYPNSYGELRIYNSLGKDVFNDYLINDIPSVGKDRVNEVTLKAGTYFLEVSEFITHTLPSFPYEVEVSVKEASTSDEYPWIGRVLIQKDGMALYNPNGKVHRKLKKGEGLKVYEIEDDRYQVGGGYYVLKGSGKDTLYYYGHVWAKSSYMYVYTPEGDFFKRFPSKQTVRVYGMEDGKYQVGGGYYVVPDTNIQLDR</sequence>
<dbReference type="RefSeq" id="WP_247346491.1">
    <property type="nucleotide sequence ID" value="NZ_CP095550.1"/>
</dbReference>
<keyword evidence="1" id="KW-0732">Signal</keyword>
<keyword evidence="3" id="KW-1185">Reference proteome</keyword>